<keyword evidence="2" id="KW-1185">Reference proteome</keyword>
<sequence>MPTIPPPGDLSELKSLASPPKVVMQVFSALLALLGHKKGDAEDWKFAKKQLASVGDQKINSQMAKFDPKPLTPAKVKYVQEKIAALSAESVRKVSAAATSYYVWVKETVSSLPSELTAEQPTEQAAQQ</sequence>
<dbReference type="RefSeq" id="XP_005102168.1">
    <property type="nucleotide sequence ID" value="XM_005102111.3"/>
</dbReference>
<dbReference type="Gene3D" id="1.20.920.60">
    <property type="match status" value="1"/>
</dbReference>
<proteinExistence type="predicted"/>
<dbReference type="Pfam" id="PF12777">
    <property type="entry name" value="MT"/>
    <property type="match status" value="1"/>
</dbReference>
<protein>
    <submittedName>
        <fullName evidence="3">Uncharacterized protein LOC101862739</fullName>
    </submittedName>
</protein>
<organism evidence="2 3">
    <name type="scientific">Aplysia californica</name>
    <name type="common">California sea hare</name>
    <dbReference type="NCBI Taxonomy" id="6500"/>
    <lineage>
        <taxon>Eukaryota</taxon>
        <taxon>Metazoa</taxon>
        <taxon>Spiralia</taxon>
        <taxon>Lophotrochozoa</taxon>
        <taxon>Mollusca</taxon>
        <taxon>Gastropoda</taxon>
        <taxon>Heterobranchia</taxon>
        <taxon>Euthyneura</taxon>
        <taxon>Tectipleura</taxon>
        <taxon>Aplysiida</taxon>
        <taxon>Aplysioidea</taxon>
        <taxon>Aplysiidae</taxon>
        <taxon>Aplysia</taxon>
    </lineage>
</organism>
<dbReference type="InterPro" id="IPR024743">
    <property type="entry name" value="Dynein_HC_stalk"/>
</dbReference>
<dbReference type="Proteomes" id="UP000694888">
    <property type="component" value="Unplaced"/>
</dbReference>
<name>A0ABM0JV13_APLCA</name>
<dbReference type="GeneID" id="101862739"/>
<evidence type="ECO:0000313" key="2">
    <source>
        <dbReference type="Proteomes" id="UP000694888"/>
    </source>
</evidence>
<reference evidence="3" key="1">
    <citation type="submission" date="2025-08" db="UniProtKB">
        <authorList>
            <consortium name="RefSeq"/>
        </authorList>
    </citation>
    <scope>IDENTIFICATION</scope>
</reference>
<feature type="domain" description="Dynein heavy chain coiled coil stalk" evidence="1">
    <location>
        <begin position="9"/>
        <end position="109"/>
    </location>
</feature>
<dbReference type="InterPro" id="IPR026983">
    <property type="entry name" value="DHC"/>
</dbReference>
<evidence type="ECO:0000313" key="3">
    <source>
        <dbReference type="RefSeq" id="XP_005102168.1"/>
    </source>
</evidence>
<accession>A0ABM0JV13</accession>
<evidence type="ECO:0000259" key="1">
    <source>
        <dbReference type="Pfam" id="PF12777"/>
    </source>
</evidence>
<gene>
    <name evidence="3" type="primary">LOC101862739</name>
</gene>
<dbReference type="PANTHER" id="PTHR10676">
    <property type="entry name" value="DYNEIN HEAVY CHAIN FAMILY PROTEIN"/>
    <property type="match status" value="1"/>
</dbReference>